<keyword evidence="2" id="KW-1133">Transmembrane helix</keyword>
<gene>
    <name evidence="3" type="ORF">Rai3103_11740</name>
</gene>
<feature type="compositionally biased region" description="Polar residues" evidence="1">
    <location>
        <begin position="193"/>
        <end position="203"/>
    </location>
</feature>
<dbReference type="Proteomes" id="UP000386847">
    <property type="component" value="Chromosome"/>
</dbReference>
<dbReference type="KEGG" id="rain:Rai3103_11740"/>
<reference evidence="3 4" key="1">
    <citation type="submission" date="2019-10" db="EMBL/GenBank/DDBJ databases">
        <title>Genomic analysis of Raineyella sp. CBA3103.</title>
        <authorList>
            <person name="Roh S.W."/>
        </authorList>
    </citation>
    <scope>NUCLEOTIDE SEQUENCE [LARGE SCALE GENOMIC DNA]</scope>
    <source>
        <strain evidence="3 4">CBA3103</strain>
    </source>
</reference>
<feature type="region of interest" description="Disordered" evidence="1">
    <location>
        <begin position="136"/>
        <end position="203"/>
    </location>
</feature>
<evidence type="ECO:0000313" key="4">
    <source>
        <dbReference type="Proteomes" id="UP000386847"/>
    </source>
</evidence>
<protein>
    <recommendedName>
        <fullName evidence="5">Cell division protein FtsL</fullName>
    </recommendedName>
</protein>
<accession>A0A5Q2FB31</accession>
<proteinExistence type="predicted"/>
<sequence length="203" mass="21084">MSALLSPTLGSRAGFLAAAQRRQAQLRVVPRIAAQVSQRSFWTFLLALVVVGTTLLLMLNVTLQNQAFRLRTLAAQAQVLKNEQADLQQQLSRRSSSGQLAQRALDMGMVPDTTPGFVMVPDGTVVGDAKPATAGGPYAGLRNSATAAQPQPSTQPPADATQAQSAPQAQTTSQPQASPSSGSPSPASSPGTNQPTLTPSQGR</sequence>
<feature type="compositionally biased region" description="Low complexity" evidence="1">
    <location>
        <begin position="144"/>
        <end position="192"/>
    </location>
</feature>
<evidence type="ECO:0008006" key="5">
    <source>
        <dbReference type="Google" id="ProtNLM"/>
    </source>
</evidence>
<keyword evidence="2" id="KW-0812">Transmembrane</keyword>
<evidence type="ECO:0000256" key="1">
    <source>
        <dbReference type="SAM" id="MobiDB-lite"/>
    </source>
</evidence>
<keyword evidence="4" id="KW-1185">Reference proteome</keyword>
<evidence type="ECO:0000256" key="2">
    <source>
        <dbReference type="SAM" id="Phobius"/>
    </source>
</evidence>
<dbReference type="EMBL" id="CP045725">
    <property type="protein sequence ID" value="QGF24230.1"/>
    <property type="molecule type" value="Genomic_DNA"/>
</dbReference>
<organism evidence="3 4">
    <name type="scientific">Raineyella fluvialis</name>
    <dbReference type="NCBI Taxonomy" id="2662261"/>
    <lineage>
        <taxon>Bacteria</taxon>
        <taxon>Bacillati</taxon>
        <taxon>Actinomycetota</taxon>
        <taxon>Actinomycetes</taxon>
        <taxon>Propionibacteriales</taxon>
        <taxon>Propionibacteriaceae</taxon>
        <taxon>Raineyella</taxon>
    </lineage>
</organism>
<evidence type="ECO:0000313" key="3">
    <source>
        <dbReference type="EMBL" id="QGF24230.1"/>
    </source>
</evidence>
<name>A0A5Q2FB31_9ACTN</name>
<keyword evidence="2" id="KW-0472">Membrane</keyword>
<dbReference type="RefSeq" id="WP_153572759.1">
    <property type="nucleotide sequence ID" value="NZ_CP045725.1"/>
</dbReference>
<dbReference type="AlphaFoldDB" id="A0A5Q2FB31"/>
<feature type="transmembrane region" description="Helical" evidence="2">
    <location>
        <begin position="41"/>
        <end position="63"/>
    </location>
</feature>